<proteinExistence type="predicted"/>
<evidence type="ECO:0000256" key="1">
    <source>
        <dbReference type="SAM" id="Phobius"/>
    </source>
</evidence>
<keyword evidence="1" id="KW-0472">Membrane</keyword>
<dbReference type="AlphaFoldDB" id="A0A2W5MHV4"/>
<comment type="caution">
    <text evidence="2">The sequence shown here is derived from an EMBL/GenBank/DDBJ whole genome shotgun (WGS) entry which is preliminary data.</text>
</comment>
<keyword evidence="1" id="KW-1133">Transmembrane helix</keyword>
<dbReference type="Proteomes" id="UP000249046">
    <property type="component" value="Unassembled WGS sequence"/>
</dbReference>
<name>A0A2W5MHV4_9GAMM</name>
<evidence type="ECO:0008006" key="4">
    <source>
        <dbReference type="Google" id="ProtNLM"/>
    </source>
</evidence>
<feature type="transmembrane region" description="Helical" evidence="1">
    <location>
        <begin position="82"/>
        <end position="101"/>
    </location>
</feature>
<dbReference type="EMBL" id="QFPO01000002">
    <property type="protein sequence ID" value="PZQ19437.1"/>
    <property type="molecule type" value="Genomic_DNA"/>
</dbReference>
<feature type="transmembrane region" description="Helical" evidence="1">
    <location>
        <begin position="56"/>
        <end position="75"/>
    </location>
</feature>
<keyword evidence="1" id="KW-0812">Transmembrane</keyword>
<accession>A0A2W5MHV4</accession>
<reference evidence="2 3" key="1">
    <citation type="submission" date="2017-08" db="EMBL/GenBank/DDBJ databases">
        <title>Infants hospitalized years apart are colonized by the same room-sourced microbial strains.</title>
        <authorList>
            <person name="Brooks B."/>
            <person name="Olm M.R."/>
            <person name="Firek B.A."/>
            <person name="Baker R."/>
            <person name="Thomas B.C."/>
            <person name="Morowitz M.J."/>
            <person name="Banfield J.F."/>
        </authorList>
    </citation>
    <scope>NUCLEOTIDE SEQUENCE [LARGE SCALE GENOMIC DNA]</scope>
    <source>
        <strain evidence="2">S2_005_003_R2_42</strain>
    </source>
</reference>
<feature type="transmembrane region" description="Helical" evidence="1">
    <location>
        <begin position="113"/>
        <end position="129"/>
    </location>
</feature>
<organism evidence="2 3">
    <name type="scientific">Rhodanobacter denitrificans</name>
    <dbReference type="NCBI Taxonomy" id="666685"/>
    <lineage>
        <taxon>Bacteria</taxon>
        <taxon>Pseudomonadati</taxon>
        <taxon>Pseudomonadota</taxon>
        <taxon>Gammaproteobacteria</taxon>
        <taxon>Lysobacterales</taxon>
        <taxon>Rhodanobacteraceae</taxon>
        <taxon>Rhodanobacter</taxon>
    </lineage>
</organism>
<evidence type="ECO:0000313" key="3">
    <source>
        <dbReference type="Proteomes" id="UP000249046"/>
    </source>
</evidence>
<sequence>MTTKPSFALKRIPRLWASLLHLAALALAGALFAGRRLAAFRWQPILDRVPDFYSHVSNLSISYMLYAGVGYLWLAFGVPMRLIGLFGLALAACNLVVERAIPVLNTPDPVDALYGLIGIALGAVLLVAIDRRGMRPSPASD</sequence>
<gene>
    <name evidence="2" type="ORF">DI564_01645</name>
</gene>
<protein>
    <recommendedName>
        <fullName evidence="4">VanZ-like domain-containing protein</fullName>
    </recommendedName>
</protein>
<evidence type="ECO:0000313" key="2">
    <source>
        <dbReference type="EMBL" id="PZQ19437.1"/>
    </source>
</evidence>